<dbReference type="InterPro" id="IPR036736">
    <property type="entry name" value="ACP-like_sf"/>
</dbReference>
<dbReference type="Gene3D" id="2.30.38.10">
    <property type="entry name" value="Luciferase, Domain 3"/>
    <property type="match status" value="1"/>
</dbReference>
<dbReference type="PRINTS" id="PR00154">
    <property type="entry name" value="AMPBINDING"/>
</dbReference>
<keyword evidence="3" id="KW-0596">Phosphopantetheine</keyword>
<dbReference type="InterPro" id="IPR010071">
    <property type="entry name" value="AA_adenyl_dom"/>
</dbReference>
<evidence type="ECO:0000313" key="7">
    <source>
        <dbReference type="Proteomes" id="UP001234602"/>
    </source>
</evidence>
<dbReference type="GO" id="GO:0008610">
    <property type="term" value="P:lipid biosynthetic process"/>
    <property type="evidence" value="ECO:0007669"/>
    <property type="project" value="UniProtKB-ARBA"/>
</dbReference>
<dbReference type="Pfam" id="PF00550">
    <property type="entry name" value="PP-binding"/>
    <property type="match status" value="1"/>
</dbReference>
<dbReference type="SUPFAM" id="SSF56801">
    <property type="entry name" value="Acetyl-CoA synthetase-like"/>
    <property type="match status" value="1"/>
</dbReference>
<reference evidence="6" key="1">
    <citation type="submission" date="2023-06" db="EMBL/GenBank/DDBJ databases">
        <title>Comparative genomics of Bacillaceae isolates and their secondary metabolite potential.</title>
        <authorList>
            <person name="Song L."/>
            <person name="Nielsen L.J."/>
            <person name="Mohite O."/>
            <person name="Xu X."/>
            <person name="Weber T."/>
            <person name="Kovacs A.T."/>
        </authorList>
    </citation>
    <scope>NUCLEOTIDE SEQUENCE</scope>
    <source>
        <strain evidence="6">D8_B_37</strain>
    </source>
</reference>
<dbReference type="FunFam" id="1.10.1200.10:FF:000005">
    <property type="entry name" value="Nonribosomal peptide synthetase 1"/>
    <property type="match status" value="1"/>
</dbReference>
<organism evidence="6 7">
    <name type="scientific">Peribacillus simplex</name>
    <dbReference type="NCBI Taxonomy" id="1478"/>
    <lineage>
        <taxon>Bacteria</taxon>
        <taxon>Bacillati</taxon>
        <taxon>Bacillota</taxon>
        <taxon>Bacilli</taxon>
        <taxon>Bacillales</taxon>
        <taxon>Bacillaceae</taxon>
        <taxon>Peribacillus</taxon>
    </lineage>
</organism>
<comment type="cofactor">
    <cofactor evidence="1">
        <name>pantetheine 4'-phosphate</name>
        <dbReference type="ChEBI" id="CHEBI:47942"/>
    </cofactor>
</comment>
<dbReference type="SUPFAM" id="SSF52777">
    <property type="entry name" value="CoA-dependent acyltransferases"/>
    <property type="match status" value="4"/>
</dbReference>
<dbReference type="NCBIfam" id="TIGR01733">
    <property type="entry name" value="AA-adenyl-dom"/>
    <property type="match status" value="1"/>
</dbReference>
<evidence type="ECO:0000256" key="3">
    <source>
        <dbReference type="ARBA" id="ARBA00022450"/>
    </source>
</evidence>
<dbReference type="EMBL" id="JAUCEY010000008">
    <property type="protein sequence ID" value="MDM5455328.1"/>
    <property type="molecule type" value="Genomic_DNA"/>
</dbReference>
<feature type="domain" description="Carrier" evidence="5">
    <location>
        <begin position="1046"/>
        <end position="1120"/>
    </location>
</feature>
<dbReference type="SUPFAM" id="SSF47336">
    <property type="entry name" value="ACP-like"/>
    <property type="match status" value="1"/>
</dbReference>
<proteinExistence type="inferred from homology"/>
<dbReference type="PROSITE" id="PS00455">
    <property type="entry name" value="AMP_BINDING"/>
    <property type="match status" value="1"/>
</dbReference>
<protein>
    <submittedName>
        <fullName evidence="6">Amino acid adenylation domain-containing protein</fullName>
    </submittedName>
</protein>
<name>A0AAW7IH55_9BACI</name>
<dbReference type="Gene3D" id="3.30.559.30">
    <property type="entry name" value="Nonribosomal peptide synthetase, condensation domain"/>
    <property type="match status" value="2"/>
</dbReference>
<dbReference type="Gene3D" id="3.30.559.10">
    <property type="entry name" value="Chloramphenicol acetyltransferase-like domain"/>
    <property type="match status" value="2"/>
</dbReference>
<evidence type="ECO:0000259" key="5">
    <source>
        <dbReference type="PROSITE" id="PS50075"/>
    </source>
</evidence>
<accession>A0AAW7IH55</accession>
<keyword evidence="4" id="KW-0597">Phosphoprotein</keyword>
<evidence type="ECO:0000256" key="1">
    <source>
        <dbReference type="ARBA" id="ARBA00001957"/>
    </source>
</evidence>
<dbReference type="Gene3D" id="3.30.300.30">
    <property type="match status" value="1"/>
</dbReference>
<dbReference type="PROSITE" id="PS00012">
    <property type="entry name" value="PHOSPHOPANTETHEINE"/>
    <property type="match status" value="1"/>
</dbReference>
<dbReference type="InterPro" id="IPR020845">
    <property type="entry name" value="AMP-binding_CS"/>
</dbReference>
<dbReference type="InterPro" id="IPR000873">
    <property type="entry name" value="AMP-dep_synth/lig_dom"/>
</dbReference>
<dbReference type="InterPro" id="IPR020459">
    <property type="entry name" value="AMP-binding"/>
</dbReference>
<dbReference type="RefSeq" id="WP_289321036.1">
    <property type="nucleotide sequence ID" value="NZ_JAUCEY010000008.1"/>
</dbReference>
<dbReference type="InterPro" id="IPR006162">
    <property type="entry name" value="Ppantetheine_attach_site"/>
</dbReference>
<dbReference type="Gene3D" id="3.40.50.980">
    <property type="match status" value="2"/>
</dbReference>
<dbReference type="PROSITE" id="PS50075">
    <property type="entry name" value="CARRIER"/>
    <property type="match status" value="1"/>
</dbReference>
<dbReference type="InterPro" id="IPR045851">
    <property type="entry name" value="AMP-bd_C_sf"/>
</dbReference>
<dbReference type="FunFam" id="3.40.50.980:FF:000001">
    <property type="entry name" value="Non-ribosomal peptide synthetase"/>
    <property type="match status" value="1"/>
</dbReference>
<dbReference type="CDD" id="cd19531">
    <property type="entry name" value="LCL_NRPS-like"/>
    <property type="match status" value="1"/>
</dbReference>
<dbReference type="InterPro" id="IPR023213">
    <property type="entry name" value="CAT-like_dom_sf"/>
</dbReference>
<gene>
    <name evidence="6" type="ORF">QUF89_24870</name>
</gene>
<dbReference type="Gene3D" id="1.10.1200.10">
    <property type="entry name" value="ACP-like"/>
    <property type="match status" value="1"/>
</dbReference>
<sequence>MNRIISETEDRLLNMISIIIEPLKISLLEDMNASLSTNEKKDEFLSSIKREFGIQLTSEIITSQWNIEKLASFLDMLLSMREDEVNKPYKRGKREGMLSHNQDRMYLFDSLDERKMLYNMPFKFILNGVVDIGDLQQALDIMIERHETLRTNFKGEEHQVLQFLSKNSSNLIAYEDCREVGPEVSNIMVTSHLTEEMERCFDLENDRLFNMKLFRIEEKTYYLVCNFHHIIFDGVSFVTFFEELMEIYERIQTGKVGDIPPVDMQYLDYAVWHKEWVRESTPSQRRFWESYLDREEEALELPFDFQRPKSPSYSGDRLEMPITDELRLLIDRILKENGTTLYTFMMTAYQVFLSQYTGKNRIIVGSTVANRGQEEFSRTVGCFVNTLPLKLTVDVTESFHEILTRNRKVILDVLEHQAFPFEKIVEIINPDRDLSQSPLFQTALAMEESFEGNFSNSFFTLEQDQFDIPFSNYDLTIKVKGSLDLILEFEYSDELFKRETIERLMMSFEKWLFQICNNTNMPICHLDYLDENQMNKLLFEWQGEVSDLHQNETITSILERIVKKHPNKLAVADNGKTITYSELDQKSNVIAKLLRNYMENGSNKVGLHVSRSIEMVIGMLGIIKAGCAYVPLDPMLPAERLEYIINDSKMDICITNQVVVPAIKKIANVIDLESVHYMDSECCTEMITPSDLAYIIYTSGTTGKPKGVMLSHRGVVNLVISQNKYLQLDMTSKVLQFATFNFDASIYEIFGSLLNGAELHIGNNKEEMFDLFALENQIKSEKLTHLVLPPAVLQELNIDGSDVKFVGSAGSECPIALLERYQNINFYNAYGPTEYSVWTTIEMFKAFEKNETTNNKVSIGKPILNTDVYLLSPEQRLVPIGAAGEIYIGGEGLAVGYVNNDDLTKEKFIEHPFKAGTRLYRSGDLAKFTNDGELIFLGRKDNQVKIRGFRVEVDEISVNLNAYPQVSDSFIMVQDQPNLNKQIIAYFTSKQQVDNDHLKAFLKERLPSYMIPSFFMQVDNFPLNANGKIDSAILPVPVTRNNTSEEPKTFNEKVLLQIFKNVLGLDDISIRDNFFELGGDSIQSIQICSLARQESIIISPKSIFENQTVAELAAVAKTENKVMIQPIATRGNVELTPIQEWFFAEHTTSINHWNQSIVFSKNSCALMEDIESILSQIVEHHDGLLTLFEKHDEKYIGNIDSEHKTWELVYKDIHHLDEETRIRMRDEWESTVQGSLDISNGPIMKMLVLKEQKKKYRFFWVIHHLLIDAVSWRILLEDFNHLHDQALNNQKGKLAYKTSSFKDWSNFLKKYNETLMDPETLRYWEQKTKSEITDFMIGEDFRATQERTVEKSFGEEETEFLIQELTGQSKATVEEVLLSLIAKSLNQSFEVKKFWIEVEGHGREMVDETMDVTRTVGWFTAMYPILLHSDKTFDDTLKNTKNAIREIPNKGFDYGVIKYLSPGVIQEPDIHVTFNYLGRLDSQFESSNSKDFGEFEQKPKLHFLALIQDGRLSIKIISKLAEEKMNLLIEAIGKVVMEIKGSEFDQGSLIESDFPDAMLTEEDLFHILNSNK</sequence>
<dbReference type="Pfam" id="PF00668">
    <property type="entry name" value="Condensation"/>
    <property type="match status" value="2"/>
</dbReference>
<evidence type="ECO:0000256" key="4">
    <source>
        <dbReference type="ARBA" id="ARBA00022553"/>
    </source>
</evidence>
<dbReference type="CDD" id="cd05930">
    <property type="entry name" value="A_NRPS"/>
    <property type="match status" value="1"/>
</dbReference>
<comment type="similarity">
    <text evidence="2">Belongs to the ATP-dependent AMP-binding enzyme family.</text>
</comment>
<dbReference type="Pfam" id="PF00501">
    <property type="entry name" value="AMP-binding"/>
    <property type="match status" value="1"/>
</dbReference>
<comment type="caution">
    <text evidence="6">The sequence shown here is derived from an EMBL/GenBank/DDBJ whole genome shotgun (WGS) entry which is preliminary data.</text>
</comment>
<dbReference type="InterPro" id="IPR009081">
    <property type="entry name" value="PP-bd_ACP"/>
</dbReference>
<dbReference type="PANTHER" id="PTHR45398">
    <property type="match status" value="1"/>
</dbReference>
<dbReference type="PANTHER" id="PTHR45398:SF1">
    <property type="entry name" value="ENZYME, PUTATIVE (JCVI)-RELATED"/>
    <property type="match status" value="1"/>
</dbReference>
<evidence type="ECO:0000313" key="6">
    <source>
        <dbReference type="EMBL" id="MDM5455328.1"/>
    </source>
</evidence>
<evidence type="ECO:0000256" key="2">
    <source>
        <dbReference type="ARBA" id="ARBA00006432"/>
    </source>
</evidence>
<dbReference type="InterPro" id="IPR001242">
    <property type="entry name" value="Condensation_dom"/>
</dbReference>
<dbReference type="Proteomes" id="UP001234602">
    <property type="component" value="Unassembled WGS sequence"/>
</dbReference>
<dbReference type="GO" id="GO:0003824">
    <property type="term" value="F:catalytic activity"/>
    <property type="evidence" value="ECO:0007669"/>
    <property type="project" value="InterPro"/>
</dbReference>